<sequence>MSAPESGRLDEARQILLGAGVAEDDIELVVRSRVAGAREAAQQNADRLRDAVRLLGNVGPASGAEVGEGDRAGRGPRITQTDLDGAARVLATATAEQLAAVVEPDVDAIRSSAISGLARCVRTGDQEGLNDRMRFAKQWEAEGRPGERSTS</sequence>
<gene>
    <name evidence="1" type="ORF">VV01_21670</name>
</gene>
<evidence type="ECO:0000313" key="1">
    <source>
        <dbReference type="EMBL" id="KNX35881.1"/>
    </source>
</evidence>
<accession>A0A0L6CDB4</accession>
<dbReference type="EMBL" id="LAIR01000003">
    <property type="protein sequence ID" value="KNX35881.1"/>
    <property type="molecule type" value="Genomic_DNA"/>
</dbReference>
<dbReference type="Proteomes" id="UP000037397">
    <property type="component" value="Unassembled WGS sequence"/>
</dbReference>
<comment type="caution">
    <text evidence="1">The sequence shown here is derived from an EMBL/GenBank/DDBJ whole genome shotgun (WGS) entry which is preliminary data.</text>
</comment>
<name>A0A0L6CDB4_9MICO</name>
<evidence type="ECO:0000313" key="2">
    <source>
        <dbReference type="Proteomes" id="UP000037397"/>
    </source>
</evidence>
<reference evidence="2" key="1">
    <citation type="submission" date="2015-03" db="EMBL/GenBank/DDBJ databases">
        <title>Luteipulveratus halotolerans sp. nov., a novel actinobacterium (Dermacoccaceae) from Sarawak, Malaysia.</title>
        <authorList>
            <person name="Juboi H."/>
            <person name="Basik A."/>
            <person name="Shamsul S.S."/>
            <person name="Arnold P."/>
            <person name="Schmitt E.K."/>
            <person name="Sanglier J.-J."/>
            <person name="Yeo T."/>
        </authorList>
    </citation>
    <scope>NUCLEOTIDE SEQUENCE [LARGE SCALE GENOMIC DNA]</scope>
    <source>
        <strain evidence="2">C296001</strain>
    </source>
</reference>
<protein>
    <submittedName>
        <fullName evidence="1">Uncharacterized protein</fullName>
    </submittedName>
</protein>
<dbReference type="AlphaFoldDB" id="A0A0L6CDB4"/>
<keyword evidence="2" id="KW-1185">Reference proteome</keyword>
<proteinExistence type="predicted"/>
<organism evidence="1 2">
    <name type="scientific">Luteipulveratus halotolerans</name>
    <dbReference type="NCBI Taxonomy" id="1631356"/>
    <lineage>
        <taxon>Bacteria</taxon>
        <taxon>Bacillati</taxon>
        <taxon>Actinomycetota</taxon>
        <taxon>Actinomycetes</taxon>
        <taxon>Micrococcales</taxon>
        <taxon>Dermacoccaceae</taxon>
        <taxon>Luteipulveratus</taxon>
    </lineage>
</organism>